<dbReference type="Pfam" id="PF23002">
    <property type="entry name" value="PIN-like_DDX60"/>
    <property type="match status" value="1"/>
</dbReference>
<feature type="compositionally biased region" description="Polar residues" evidence="5">
    <location>
        <begin position="1834"/>
        <end position="1845"/>
    </location>
</feature>
<dbReference type="VEuPathDB" id="FungiDB:BO83DRAFT_415734"/>
<dbReference type="InterPro" id="IPR011545">
    <property type="entry name" value="DEAD/DEAH_box_helicase_dom"/>
</dbReference>
<dbReference type="OrthoDB" id="2320933at2759"/>
<dbReference type="GO" id="GO:0005524">
    <property type="term" value="F:ATP binding"/>
    <property type="evidence" value="ECO:0007669"/>
    <property type="project" value="UniProtKB-KW"/>
</dbReference>
<dbReference type="CDD" id="cd18025">
    <property type="entry name" value="DEXHc_DDX60"/>
    <property type="match status" value="1"/>
</dbReference>
<feature type="domain" description="Helicase C-terminal" evidence="7">
    <location>
        <begin position="1264"/>
        <end position="1426"/>
    </location>
</feature>
<dbReference type="PROSITE" id="PS51192">
    <property type="entry name" value="HELICASE_ATP_BIND_1"/>
    <property type="match status" value="1"/>
</dbReference>
<feature type="compositionally biased region" description="Basic and acidic residues" evidence="5">
    <location>
        <begin position="1823"/>
        <end position="1833"/>
    </location>
</feature>
<evidence type="ECO:0000256" key="2">
    <source>
        <dbReference type="ARBA" id="ARBA00022801"/>
    </source>
</evidence>
<dbReference type="InterPro" id="IPR055124">
    <property type="entry name" value="PIN-like_DDX60"/>
</dbReference>
<accession>A0A317VX01</accession>
<dbReference type="GO" id="GO:0005737">
    <property type="term" value="C:cytoplasm"/>
    <property type="evidence" value="ECO:0007669"/>
    <property type="project" value="TreeGrafter"/>
</dbReference>
<dbReference type="Gene3D" id="3.40.50.300">
    <property type="entry name" value="P-loop containing nucleotide triphosphate hydrolases"/>
    <property type="match status" value="2"/>
</dbReference>
<dbReference type="Proteomes" id="UP000246171">
    <property type="component" value="Unassembled WGS sequence"/>
</dbReference>
<evidence type="ECO:0000256" key="1">
    <source>
        <dbReference type="ARBA" id="ARBA00022741"/>
    </source>
</evidence>
<dbReference type="FunFam" id="3.40.50.300:FF:001039">
    <property type="entry name" value="ATP-dependent RNA helicase DDX60"/>
    <property type="match status" value="1"/>
</dbReference>
<keyword evidence="1" id="KW-0547">Nucleotide-binding</keyword>
<dbReference type="RefSeq" id="XP_025390222.1">
    <property type="nucleotide sequence ID" value="XM_025534657.1"/>
</dbReference>
<dbReference type="EMBL" id="MSFU01000007">
    <property type="protein sequence ID" value="PWY77841.1"/>
    <property type="molecule type" value="Genomic_DNA"/>
</dbReference>
<dbReference type="InterPro" id="IPR027417">
    <property type="entry name" value="P-loop_NTPase"/>
</dbReference>
<evidence type="ECO:0000259" key="7">
    <source>
        <dbReference type="PROSITE" id="PS51194"/>
    </source>
</evidence>
<feature type="region of interest" description="Disordered" evidence="5">
    <location>
        <begin position="1763"/>
        <end position="1847"/>
    </location>
</feature>
<dbReference type="SUPFAM" id="SSF52540">
    <property type="entry name" value="P-loop containing nucleoside triphosphate hydrolases"/>
    <property type="match status" value="1"/>
</dbReference>
<evidence type="ECO:0000256" key="4">
    <source>
        <dbReference type="ARBA" id="ARBA00022840"/>
    </source>
</evidence>
<dbReference type="SMART" id="SM00487">
    <property type="entry name" value="DEXDc"/>
    <property type="match status" value="1"/>
</dbReference>
<feature type="compositionally biased region" description="Acidic residues" evidence="5">
    <location>
        <begin position="1811"/>
        <end position="1822"/>
    </location>
</feature>
<dbReference type="InterPro" id="IPR059032">
    <property type="entry name" value="WHD_DDX60"/>
</dbReference>
<protein>
    <submittedName>
        <fullName evidence="8">DEAD/DEAH box helicase</fullName>
    </submittedName>
</protein>
<dbReference type="Pfam" id="PF26076">
    <property type="entry name" value="WHD_DDX60"/>
    <property type="match status" value="1"/>
</dbReference>
<name>A0A317VX01_ASPEC</name>
<dbReference type="GO" id="GO:0016787">
    <property type="term" value="F:hydrolase activity"/>
    <property type="evidence" value="ECO:0007669"/>
    <property type="project" value="UniProtKB-KW"/>
</dbReference>
<evidence type="ECO:0000256" key="5">
    <source>
        <dbReference type="SAM" id="MobiDB-lite"/>
    </source>
</evidence>
<dbReference type="InterPro" id="IPR001650">
    <property type="entry name" value="Helicase_C-like"/>
</dbReference>
<dbReference type="Pfam" id="PF00271">
    <property type="entry name" value="Helicase_C"/>
    <property type="match status" value="1"/>
</dbReference>
<evidence type="ECO:0000313" key="8">
    <source>
        <dbReference type="EMBL" id="PWY77841.1"/>
    </source>
</evidence>
<keyword evidence="2" id="KW-0378">Hydrolase</keyword>
<keyword evidence="4" id="KW-0067">ATP-binding</keyword>
<proteinExistence type="predicted"/>
<feature type="domain" description="Helicase ATP-binding" evidence="6">
    <location>
        <begin position="818"/>
        <end position="988"/>
    </location>
</feature>
<gene>
    <name evidence="8" type="ORF">BO83DRAFT_415734</name>
</gene>
<feature type="compositionally biased region" description="Basic residues" evidence="5">
    <location>
        <begin position="1232"/>
        <end position="1242"/>
    </location>
</feature>
<dbReference type="InterPro" id="IPR014001">
    <property type="entry name" value="Helicase_ATP-bd"/>
</dbReference>
<sequence>MADPQKLLSWYTGLYSRTVDLVGDYAGSELFIIEGDSLLLHCFADDQLDFSNGFQLLHATYIVERLLAQLRQRNCNFHIVFFADNSGASIPPHADDSSSPKYRLAREAILQHLQQNASKACPSMQVRWFDTYNCPEFEEYLTSEGVYFIMCHDGAFSSPSGHDREFGKALEYPEKVLSEDSSDSGCDEMSDNALPSFWTNKITLRSMIHWFIAHGFNVSLLNSLECRDTKVFTMVLEGSAERARNLFCVDSVSLDIAEDTESTGSDTEEVESETNLVHCHIEASPSAQRPSPTSPFSVEPTLRNFPRILGATDHTLTQREWATVLTASVLLTSDCREEDEMLGLRALLIHTIILSECKLENRVYDSKYCRPGELLLVKYVEVSRSVITSQLWHEAMRARPLTCDVADLIDGRLFLEMMQLQTICPSDLECSFSQSVVDRFSLLASLVKGLCGVEIASLQVSDKTSGSKASSKKKTRKSGNDQINSRTKTTAVLPFNNPDFDRHLKPISLAIDKSAAGKELAVSRIFEEISHWHNHHKPLGQPKAIPLPKSLLRRNQKFMAETEQYAASLTDAKRESIFVKTKANLKVLSKKTPAPEATERDRTSRSTKNGPKQTRHPKTSASASVKADPELHFQEQRGKILEKQLEAWKIKRHDIEHADNLVQRYQDASEYLHSLKRKGDCLIELDILAYLIMTLTQLWKTKGETEKNKPMGIVALIWFLILKISKAKQGITVGIRCFVEETIKALNFPRIDIPCHSSGKATPSFTLIPSQHANLQTGLSPVEFQLVHAGPYFDRNMESAPDPRVHDFEPDRWQREILDQIDAKASLFVVAPTSAGKTFISFYAMKQVLESSDDGVLVYVAPTKALVNQIAAEVQARFSKRYKHDGNSVWAIHTRDYRINNPTSCQILITVPHILQIMLLAPSNAKKWASRIQRIIFDEIHCIGQSDDGVVWEQLLLLAPCPIIALSATVGNPEEFSNWLRLTQNANGHELKMIEHKTRWSDLRKFQYKPPSSFIFNGLSNVTHLAALGLDACPSMSFIHPVASLTNRSRGFPDDLTLEPRDCWTLWKAMDKYKTADYPLDKALDPSNALPGVISKANILEWEAKLKLVLKHWMNISDSPFDDVVKELSRGSYVNKNDNVQVSSGELGQSDEPRAVNNKLLSTTLPLICSLHNQDAIPAIFFNYDRSECERMCQHILDELEQSEARWKSSSTSWANKISEWERWKKSEGKRSKQKQPVKGKSRSGDRDEKMSRAEQMRETASAESSWHALFDPEEPISRFSLADGKKLAGSKFEEHAQELRKRQVSPRLIDAMKRGIGVHHAGMNRKYRQVCEMLFRRGYLRVVIATGTLALGINMPCKTVVFAGDSVFLTALGFRQAAGRAGRRGFDFLGNVVFQCIPDSKIHRLLSSKLPSLNGHFPLSTTLVLRLFILLQQSNRSDFAVQAIDSILSCPRIYLGGPEAKHTVLHHLRFSIEYLRRNQLLDASGVPLNFSGTISHLYYTENSSFAFHALLNGGYFHRLCKNIGKRPKETLLTLMLVMSHLFGRKYLPPVALENLRTSEKKSPSAVILPSLPKKAASILRSHNEKTQDIYTSYVTTFVEQHIIDPGCFLPLTGMKCGGDKSPEGISHTLPVHPPTRVTSPFAALSGHGDKWRSISDLCKKVRSGVWLEQAVVPYVGLYPEEGKLPLNAYLYDFFKHGNVKALEKGNMIRKGDVWFLLNDFSLILATIVTSFENYLKLSPNINIDLDLLDVAGSGDVHEIDSDDNAYAANDPLPGKAAKSANLPRVRMQAPTKPPLTSASANPKKAKVADSWEDELSNDEESENKVPERDENAKATNYPTSSTLPSDIENGFLQVLKAFRMLQAEFNEKFKAMWA</sequence>
<dbReference type="Pfam" id="PF00270">
    <property type="entry name" value="DEAD"/>
    <property type="match status" value="1"/>
</dbReference>
<dbReference type="PANTHER" id="PTHR44533:SF4">
    <property type="entry name" value="DEAD_H RNA HELICASE, PUTATIVE-RELATED"/>
    <property type="match status" value="1"/>
</dbReference>
<dbReference type="InterPro" id="IPR052431">
    <property type="entry name" value="SKI2_subfamily_helicases"/>
</dbReference>
<keyword evidence="9" id="KW-1185">Reference proteome</keyword>
<dbReference type="GeneID" id="37056619"/>
<feature type="compositionally biased region" description="Basic and acidic residues" evidence="5">
    <location>
        <begin position="1243"/>
        <end position="1258"/>
    </location>
</feature>
<feature type="region of interest" description="Disordered" evidence="5">
    <location>
        <begin position="464"/>
        <end position="488"/>
    </location>
</feature>
<organism evidence="8 9">
    <name type="scientific">Aspergillus eucalypticola (strain CBS 122712 / IBT 29274)</name>
    <dbReference type="NCBI Taxonomy" id="1448314"/>
    <lineage>
        <taxon>Eukaryota</taxon>
        <taxon>Fungi</taxon>
        <taxon>Dikarya</taxon>
        <taxon>Ascomycota</taxon>
        <taxon>Pezizomycotina</taxon>
        <taxon>Eurotiomycetes</taxon>
        <taxon>Eurotiomycetidae</taxon>
        <taxon>Eurotiales</taxon>
        <taxon>Aspergillaceae</taxon>
        <taxon>Aspergillus</taxon>
        <taxon>Aspergillus subgen. Circumdati</taxon>
    </lineage>
</organism>
<dbReference type="PROSITE" id="PS51194">
    <property type="entry name" value="HELICASE_CTER"/>
    <property type="match status" value="1"/>
</dbReference>
<dbReference type="GO" id="GO:0004386">
    <property type="term" value="F:helicase activity"/>
    <property type="evidence" value="ECO:0007669"/>
    <property type="project" value="UniProtKB-KW"/>
</dbReference>
<reference evidence="8" key="1">
    <citation type="submission" date="2016-12" db="EMBL/GenBank/DDBJ databases">
        <title>The genomes of Aspergillus section Nigri reveals drivers in fungal speciation.</title>
        <authorList>
            <consortium name="DOE Joint Genome Institute"/>
            <person name="Vesth T.C."/>
            <person name="Nybo J."/>
            <person name="Theobald S."/>
            <person name="Brandl J."/>
            <person name="Frisvad J.C."/>
            <person name="Nielsen K.F."/>
            <person name="Lyhne E.K."/>
            <person name="Kogle M.E."/>
            <person name="Kuo A."/>
            <person name="Riley R."/>
            <person name="Clum A."/>
            <person name="Nolan M."/>
            <person name="Lipzen A."/>
            <person name="Salamov A."/>
            <person name="Henrissat B."/>
            <person name="Wiebenga A."/>
            <person name="De vries R.P."/>
            <person name="Grigoriev I.V."/>
            <person name="Mortensen U.H."/>
            <person name="Andersen M.R."/>
            <person name="Baker S.E."/>
        </authorList>
    </citation>
    <scope>NUCLEOTIDE SEQUENCE</scope>
    <source>
        <strain evidence="8">CBS 122712</strain>
    </source>
</reference>
<dbReference type="PANTHER" id="PTHR44533">
    <property type="entry name" value="DEAD/H RNA HELICASE, PUTATIVE-RELATED"/>
    <property type="match status" value="1"/>
</dbReference>
<evidence type="ECO:0000313" key="9">
    <source>
        <dbReference type="Proteomes" id="UP000246171"/>
    </source>
</evidence>
<feature type="region of interest" description="Disordered" evidence="5">
    <location>
        <begin position="1225"/>
        <end position="1266"/>
    </location>
</feature>
<dbReference type="SMART" id="SM00490">
    <property type="entry name" value="HELICc"/>
    <property type="match status" value="1"/>
</dbReference>
<comment type="caution">
    <text evidence="8">The sequence shown here is derived from an EMBL/GenBank/DDBJ whole genome shotgun (WGS) entry which is preliminary data.</text>
</comment>
<evidence type="ECO:0000259" key="6">
    <source>
        <dbReference type="PROSITE" id="PS51192"/>
    </source>
</evidence>
<dbReference type="GO" id="GO:0003676">
    <property type="term" value="F:nucleic acid binding"/>
    <property type="evidence" value="ECO:0007669"/>
    <property type="project" value="InterPro"/>
</dbReference>
<keyword evidence="3 8" id="KW-0347">Helicase</keyword>
<evidence type="ECO:0000256" key="3">
    <source>
        <dbReference type="ARBA" id="ARBA00022806"/>
    </source>
</evidence>
<feature type="region of interest" description="Disordered" evidence="5">
    <location>
        <begin position="589"/>
        <end position="629"/>
    </location>
</feature>